<dbReference type="FunFam" id="3.30.300.30:FF:000008">
    <property type="entry name" value="2,3-dihydroxybenzoate-AMP ligase"/>
    <property type="match status" value="1"/>
</dbReference>
<dbReference type="PROSITE" id="PS00455">
    <property type="entry name" value="AMP_BINDING"/>
    <property type="match status" value="1"/>
</dbReference>
<dbReference type="InterPro" id="IPR045851">
    <property type="entry name" value="AMP-bd_C_sf"/>
</dbReference>
<feature type="domain" description="AMP-binding enzyme C-terminal" evidence="4">
    <location>
        <begin position="478"/>
        <end position="554"/>
    </location>
</feature>
<dbReference type="EMBL" id="JACXSI010000004">
    <property type="protein sequence ID" value="MBD3107207.1"/>
    <property type="molecule type" value="Genomic_DNA"/>
</dbReference>
<dbReference type="GO" id="GO:0031956">
    <property type="term" value="F:medium-chain fatty acid-CoA ligase activity"/>
    <property type="evidence" value="ECO:0007669"/>
    <property type="project" value="TreeGrafter"/>
</dbReference>
<dbReference type="SUPFAM" id="SSF56801">
    <property type="entry name" value="Acetyl-CoA synthetase-like"/>
    <property type="match status" value="1"/>
</dbReference>
<reference evidence="5" key="1">
    <citation type="submission" date="2020-09" db="EMBL/GenBank/DDBJ databases">
        <title>Bacillus faecalis sp. nov., a moderately halophilic bacterium isolated from cow faeces.</title>
        <authorList>
            <person name="Jiang L."/>
            <person name="Lee J."/>
        </authorList>
    </citation>
    <scope>NUCLEOTIDE SEQUENCE</scope>
    <source>
        <strain evidence="5">AGMB 02131</strain>
    </source>
</reference>
<gene>
    <name evidence="5" type="ORF">IEO70_02420</name>
</gene>
<comment type="caution">
    <text evidence="5">The sequence shown here is derived from an EMBL/GenBank/DDBJ whole genome shotgun (WGS) entry which is preliminary data.</text>
</comment>
<dbReference type="InterPro" id="IPR020845">
    <property type="entry name" value="AMP-binding_CS"/>
</dbReference>
<dbReference type="Gene3D" id="3.30.300.30">
    <property type="match status" value="1"/>
</dbReference>
<dbReference type="Pfam" id="PF13193">
    <property type="entry name" value="AMP-binding_C"/>
    <property type="match status" value="1"/>
</dbReference>
<evidence type="ECO:0000313" key="5">
    <source>
        <dbReference type="EMBL" id="MBD3107207.1"/>
    </source>
</evidence>
<sequence length="569" mass="63826">MILASAEKIKDYTEKGWWGEQKITDFLLERVKKDADKEALVDPMNKQAICGIEQKRYTFSDIGKQSDQLADYLMENGIEKDDIVILHLPNISELILSFLALAKIGAIACPFPVQYREYEVEQLTNKVEAKAIITTNVINERKYTEMYVNLLEQMPTVKQVYTWDAAEHEHVLSLQNIEKRTIRNAELLQEVKIGVTANDIFTLCWTSGTTGTPKAVPRSHNEWLFSATGVIDGARLTKDELQLNTFPLINMAGIAGTLYPWLMLGMKVVLHHPFDLQVFFQQIAIEKITYTLAPPPLLNQLLKNKELLSKINLSTVRAIGSGSAPLSPWMVKGWKEDHNIDIINYFASNEGSSFISGPSAIPDPEIRAKYFPRFGVAGFDWDVRIADKMESKLVDFETGEIITEANHPGELWIRGAGVFAGYWGDHDNQLGVFDEDGFFRTGDLFEIAGEGELSAYYRVVGRLKDIIIRGGSKVSPDELENILQAHPKIAEVAVIGYPCEIYGERACACIVPAANETVTKDVVTAFLKNSQIASYKIPEKVIIVDALPRNPVGKVLKYRLKEDLKVELV</sequence>
<evidence type="ECO:0000259" key="4">
    <source>
        <dbReference type="Pfam" id="PF13193"/>
    </source>
</evidence>
<dbReference type="Pfam" id="PF00501">
    <property type="entry name" value="AMP-binding"/>
    <property type="match status" value="1"/>
</dbReference>
<name>A0A927CSS5_9BACI</name>
<evidence type="ECO:0000259" key="3">
    <source>
        <dbReference type="Pfam" id="PF00501"/>
    </source>
</evidence>
<accession>A0A927CSS5</accession>
<dbReference type="InterPro" id="IPR000873">
    <property type="entry name" value="AMP-dep_synth/lig_dom"/>
</dbReference>
<dbReference type="PANTHER" id="PTHR43201:SF5">
    <property type="entry name" value="MEDIUM-CHAIN ACYL-COA LIGASE ACSF2, MITOCHONDRIAL"/>
    <property type="match status" value="1"/>
</dbReference>
<keyword evidence="2 5" id="KW-0436">Ligase</keyword>
<dbReference type="GO" id="GO:0006631">
    <property type="term" value="P:fatty acid metabolic process"/>
    <property type="evidence" value="ECO:0007669"/>
    <property type="project" value="TreeGrafter"/>
</dbReference>
<keyword evidence="6" id="KW-1185">Reference proteome</keyword>
<dbReference type="InterPro" id="IPR042099">
    <property type="entry name" value="ANL_N_sf"/>
</dbReference>
<dbReference type="Proteomes" id="UP000602076">
    <property type="component" value="Unassembled WGS sequence"/>
</dbReference>
<dbReference type="InterPro" id="IPR025110">
    <property type="entry name" value="AMP-bd_C"/>
</dbReference>
<dbReference type="Gene3D" id="3.40.50.12780">
    <property type="entry name" value="N-terminal domain of ligase-like"/>
    <property type="match status" value="1"/>
</dbReference>
<evidence type="ECO:0000256" key="1">
    <source>
        <dbReference type="ARBA" id="ARBA00006432"/>
    </source>
</evidence>
<dbReference type="PANTHER" id="PTHR43201">
    <property type="entry name" value="ACYL-COA SYNTHETASE"/>
    <property type="match status" value="1"/>
</dbReference>
<proteinExistence type="inferred from homology"/>
<dbReference type="RefSeq" id="WP_190996755.1">
    <property type="nucleotide sequence ID" value="NZ_JACXSI010000004.1"/>
</dbReference>
<feature type="domain" description="AMP-dependent synthetase/ligase" evidence="3">
    <location>
        <begin position="29"/>
        <end position="423"/>
    </location>
</feature>
<protein>
    <submittedName>
        <fullName evidence="5">Acyl--CoA ligase</fullName>
    </submittedName>
</protein>
<evidence type="ECO:0000313" key="6">
    <source>
        <dbReference type="Proteomes" id="UP000602076"/>
    </source>
</evidence>
<organism evidence="5 6">
    <name type="scientific">Peribacillus faecalis</name>
    <dbReference type="NCBI Taxonomy" id="2772559"/>
    <lineage>
        <taxon>Bacteria</taxon>
        <taxon>Bacillati</taxon>
        <taxon>Bacillota</taxon>
        <taxon>Bacilli</taxon>
        <taxon>Bacillales</taxon>
        <taxon>Bacillaceae</taxon>
        <taxon>Peribacillus</taxon>
    </lineage>
</organism>
<dbReference type="CDD" id="cd04433">
    <property type="entry name" value="AFD_class_I"/>
    <property type="match status" value="1"/>
</dbReference>
<evidence type="ECO:0000256" key="2">
    <source>
        <dbReference type="ARBA" id="ARBA00022598"/>
    </source>
</evidence>
<dbReference type="AlphaFoldDB" id="A0A927CSS5"/>
<comment type="similarity">
    <text evidence="1">Belongs to the ATP-dependent AMP-binding enzyme family.</text>
</comment>